<protein>
    <submittedName>
        <fullName evidence="4">Succinate-semialdehyde dehydrogenase / glutarate-semialdehyde dehydrogenase</fullName>
    </submittedName>
</protein>
<dbReference type="PANTHER" id="PTHR11699">
    <property type="entry name" value="ALDEHYDE DEHYDROGENASE-RELATED"/>
    <property type="match status" value="1"/>
</dbReference>
<dbReference type="EMBL" id="FWXF01000011">
    <property type="protein sequence ID" value="SMC24834.1"/>
    <property type="molecule type" value="Genomic_DNA"/>
</dbReference>
<evidence type="ECO:0000259" key="3">
    <source>
        <dbReference type="Pfam" id="PF00171"/>
    </source>
</evidence>
<feature type="domain" description="Aldehyde dehydrogenase" evidence="3">
    <location>
        <begin position="75"/>
        <end position="526"/>
    </location>
</feature>
<evidence type="ECO:0000256" key="1">
    <source>
        <dbReference type="ARBA" id="ARBA00009986"/>
    </source>
</evidence>
<dbReference type="CDD" id="cd07103">
    <property type="entry name" value="ALDH_F5_SSADH_GabD"/>
    <property type="match status" value="1"/>
</dbReference>
<accession>A0A1W1XLV9</accession>
<dbReference type="STRING" id="1121390.SAMN02746041_02106"/>
<proteinExistence type="inferred from homology"/>
<dbReference type="Gene3D" id="3.40.309.10">
    <property type="entry name" value="Aldehyde Dehydrogenase, Chain A, domain 2"/>
    <property type="match status" value="1"/>
</dbReference>
<evidence type="ECO:0000313" key="4">
    <source>
        <dbReference type="EMBL" id="SMC24834.1"/>
    </source>
</evidence>
<evidence type="ECO:0000313" key="5">
    <source>
        <dbReference type="Proteomes" id="UP000192783"/>
    </source>
</evidence>
<comment type="similarity">
    <text evidence="1">Belongs to the aldehyde dehydrogenase family.</text>
</comment>
<dbReference type="InterPro" id="IPR016163">
    <property type="entry name" value="Ald_DH_C"/>
</dbReference>
<dbReference type="SUPFAM" id="SSF53720">
    <property type="entry name" value="ALDH-like"/>
    <property type="match status" value="1"/>
</dbReference>
<dbReference type="InterPro" id="IPR016162">
    <property type="entry name" value="Ald_DH_N"/>
</dbReference>
<gene>
    <name evidence="4" type="ORF">SAMN02746041_02106</name>
</gene>
<name>A0A1W1XLV9_9BACT</name>
<sequence length="530" mass="57452">MGERRPKKIGGRERECRCPERPAPFIDSPMALCHSLGSFNPLDIGERKTLNRVESQIPEIGCRIGGREVRTGPWMPVLDPATGQPIARVPACDEGVVADAVSQALRSQPAWADLPVGERAALLGKWAEAISRHLDHLALLTCRETGKPLRAARAEVDNAVHLIHYFAEEARRLTGHLPLTGKPGSQTLVLREPVGVVAAITPFNYPISTLVTKAAPALAVGCSVVAKPDEHTPLATLEMARLAEEVGCPSGVFQVVTGPGPETGKALVSHPQVALVTFTGSTEVGKLVQRLAADHVKRVLLELGGHCPAIVCRDADWQGLLPSVLSQAFKNSGQYCYRITRIYVAREIWDPFLTRLTSAAAALKVGDPREPETDLGPLNNRHILERVHRQVQEAVDQGARVVLGGPPLPEDAGLYFPPTVLTDLHPGMDILHQEIFGPVLLVLPFAQEQEAVEGANDSPFGLAAYVFSGDLARALRLSHRIRAGSIWINQIHQARPEAPFGGMKQSGLGREKSRFGLEAFTELKTVYLSY</sequence>
<dbReference type="Pfam" id="PF00171">
    <property type="entry name" value="Aldedh"/>
    <property type="match status" value="1"/>
</dbReference>
<keyword evidence="2" id="KW-0560">Oxidoreductase</keyword>
<dbReference type="OrthoDB" id="9762913at2"/>
<keyword evidence="5" id="KW-1185">Reference proteome</keyword>
<dbReference type="InterPro" id="IPR015590">
    <property type="entry name" value="Aldehyde_DH_dom"/>
</dbReference>
<dbReference type="AlphaFoldDB" id="A0A1W1XLV9"/>
<dbReference type="FunFam" id="3.40.309.10:FF:000009">
    <property type="entry name" value="Aldehyde dehydrogenase A"/>
    <property type="match status" value="1"/>
</dbReference>
<dbReference type="GO" id="GO:0016620">
    <property type="term" value="F:oxidoreductase activity, acting on the aldehyde or oxo group of donors, NAD or NADP as acceptor"/>
    <property type="evidence" value="ECO:0007669"/>
    <property type="project" value="InterPro"/>
</dbReference>
<reference evidence="4 5" key="1">
    <citation type="submission" date="2017-04" db="EMBL/GenBank/DDBJ databases">
        <authorList>
            <person name="Afonso C.L."/>
            <person name="Miller P.J."/>
            <person name="Scott M.A."/>
            <person name="Spackman E."/>
            <person name="Goraichik I."/>
            <person name="Dimitrov K.M."/>
            <person name="Suarez D.L."/>
            <person name="Swayne D.E."/>
        </authorList>
    </citation>
    <scope>NUCLEOTIDE SEQUENCE [LARGE SCALE GENOMIC DNA]</scope>
    <source>
        <strain evidence="4 5">DSM 13146</strain>
    </source>
</reference>
<dbReference type="Gene3D" id="3.40.605.10">
    <property type="entry name" value="Aldehyde Dehydrogenase, Chain A, domain 1"/>
    <property type="match status" value="1"/>
</dbReference>
<organism evidence="4 5">
    <name type="scientific">Desulfacinum hydrothermale DSM 13146</name>
    <dbReference type="NCBI Taxonomy" id="1121390"/>
    <lineage>
        <taxon>Bacteria</taxon>
        <taxon>Pseudomonadati</taxon>
        <taxon>Thermodesulfobacteriota</taxon>
        <taxon>Syntrophobacteria</taxon>
        <taxon>Syntrophobacterales</taxon>
        <taxon>Syntrophobacteraceae</taxon>
        <taxon>Desulfacinum</taxon>
    </lineage>
</organism>
<dbReference type="FunFam" id="3.40.605.10:FF:000007">
    <property type="entry name" value="NAD/NADP-dependent betaine aldehyde dehydrogenase"/>
    <property type="match status" value="1"/>
</dbReference>
<dbReference type="InterPro" id="IPR016161">
    <property type="entry name" value="Ald_DH/histidinol_DH"/>
</dbReference>
<evidence type="ECO:0000256" key="2">
    <source>
        <dbReference type="ARBA" id="ARBA00023002"/>
    </source>
</evidence>
<dbReference type="Proteomes" id="UP000192783">
    <property type="component" value="Unassembled WGS sequence"/>
</dbReference>